<dbReference type="PROSITE" id="PS01187">
    <property type="entry name" value="EGF_CA"/>
    <property type="match status" value="1"/>
</dbReference>
<dbReference type="SMART" id="SM00560">
    <property type="entry name" value="LamGL"/>
    <property type="match status" value="1"/>
</dbReference>
<name>A0AAD9VDF1_ACRCE</name>
<keyword evidence="5" id="KW-0325">Glycoprotein</keyword>
<dbReference type="InterPro" id="IPR049012">
    <property type="entry name" value="Mutator_transp_dom"/>
</dbReference>
<organism evidence="11 12">
    <name type="scientific">Acropora cervicornis</name>
    <name type="common">Staghorn coral</name>
    <dbReference type="NCBI Taxonomy" id="6130"/>
    <lineage>
        <taxon>Eukaryota</taxon>
        <taxon>Metazoa</taxon>
        <taxon>Cnidaria</taxon>
        <taxon>Anthozoa</taxon>
        <taxon>Hexacorallia</taxon>
        <taxon>Scleractinia</taxon>
        <taxon>Astrocoeniina</taxon>
        <taxon>Acroporidae</taxon>
        <taxon>Acropora</taxon>
    </lineage>
</organism>
<sequence length="827" mass="92346">MVDLEKLSKAVSSAHVCNEGTLILQDDKTRRAGLMSELSLECNTCHESSPLSTSKSVTQRGTSYDINRRAVYHAIETDSGYEGLAAFCSIMNMPCLTKAAYYKQVENILEALENERCFSADGGRMKQLALQPIRIMTAYQKSFLNGAKSRLRVMERLSIPGGSTTRMASTAKDNKRKRKSDLQASLPTPIAFYPLNINSTIHDFAERPPYSASASNVEFTSGPANESNGAYQFKGATDSFIQFPNTGGVLDVKYSITLMCWVRPGGQDGPLFNYKRQGAWGVHIWIALNGRFFVRITKFGSHAFLPHLSTDQPLEQGRWYHVAATYDSNTGVNSIYVDGVLNKTQNIGTGYRISTNDPAIRMGVKIGDSRLFNGAITQMGIYNVSLTGDHIRTVIKQALKPRACSSSPCKNGGTCSEFGQNLFHCICPEGFTGPRCTHDINECLQDNSGCQDQCVNTEGGYYCACSDPELSLAADKSHCIAEGVALECEQNDMVINLPKSLLRGVDRHHLILMDRNCRAYENETHFILQTQLIGCKTQLRHRGNFAIYSNMVTEIPLEEGQIVTRVRDIAIPFQCFYSELGVVSSIGIKPVSKKVITSARGMGKFTLTLDLYRNSSYQSTYSQDEFPVTLNLRQQLYFESQVQTEDSRLSILALECYATPSQDRTAQPRYNLIENGCSVDETLSFHPRPDPQSERWSIEAFQYVNRNNPFVFIHCKIKVCNATDPNSRCAQGCQPSRKRRDVETFPETPDDVYPLAQGPFALSPEKRDSVSFDSDHSLHLKNKNVQVPIEVALFVIIGVCIVGTIYLVYQKRRDAVRLYQPLHITEN</sequence>
<dbReference type="InterPro" id="IPR042235">
    <property type="entry name" value="ZP-C_dom"/>
</dbReference>
<keyword evidence="2" id="KW-0732">Signal</keyword>
<dbReference type="InterPro" id="IPR006558">
    <property type="entry name" value="LamG-like"/>
</dbReference>
<keyword evidence="1 6" id="KW-0245">EGF-like domain</keyword>
<evidence type="ECO:0000256" key="8">
    <source>
        <dbReference type="SAM" id="Phobius"/>
    </source>
</evidence>
<dbReference type="InterPro" id="IPR001881">
    <property type="entry name" value="EGF-like_Ca-bd_dom"/>
</dbReference>
<dbReference type="SMART" id="SM00181">
    <property type="entry name" value="EGF"/>
    <property type="match status" value="2"/>
</dbReference>
<evidence type="ECO:0000256" key="1">
    <source>
        <dbReference type="ARBA" id="ARBA00022536"/>
    </source>
</evidence>
<dbReference type="Gene3D" id="2.60.40.3210">
    <property type="entry name" value="Zona pellucida, ZP-N domain"/>
    <property type="match status" value="1"/>
</dbReference>
<keyword evidence="4 6" id="KW-1015">Disulfide bond</keyword>
<comment type="caution">
    <text evidence="6">Lacks conserved residue(s) required for the propagation of feature annotation.</text>
</comment>
<feature type="domain" description="EGF-like" evidence="9">
    <location>
        <begin position="400"/>
        <end position="437"/>
    </location>
</feature>
<gene>
    <name evidence="11" type="ORF">P5673_005290</name>
</gene>
<feature type="disulfide bond" evidence="6">
    <location>
        <begin position="427"/>
        <end position="436"/>
    </location>
</feature>
<evidence type="ECO:0000313" key="11">
    <source>
        <dbReference type="EMBL" id="KAK2570468.1"/>
    </source>
</evidence>
<comment type="caution">
    <text evidence="11">The sequence shown here is derived from an EMBL/GenBank/DDBJ whole genome shotgun (WGS) entry which is preliminary data.</text>
</comment>
<dbReference type="SUPFAM" id="SSF49899">
    <property type="entry name" value="Concanavalin A-like lectins/glucanases"/>
    <property type="match status" value="1"/>
</dbReference>
<dbReference type="PROSITE" id="PS50026">
    <property type="entry name" value="EGF_3"/>
    <property type="match status" value="1"/>
</dbReference>
<dbReference type="InterPro" id="IPR018097">
    <property type="entry name" value="EGF_Ca-bd_CS"/>
</dbReference>
<keyword evidence="12" id="KW-1185">Reference proteome</keyword>
<feature type="domain" description="ZP" evidence="10">
    <location>
        <begin position="487"/>
        <end position="736"/>
    </location>
</feature>
<dbReference type="InterPro" id="IPR055355">
    <property type="entry name" value="ZP-C"/>
</dbReference>
<feature type="region of interest" description="Disordered" evidence="7">
    <location>
        <begin position="162"/>
        <end position="182"/>
    </location>
</feature>
<dbReference type="SMART" id="SM00241">
    <property type="entry name" value="ZP"/>
    <property type="match status" value="1"/>
</dbReference>
<keyword evidence="3" id="KW-0677">Repeat</keyword>
<accession>A0AAD9VDF1</accession>
<evidence type="ECO:0000256" key="3">
    <source>
        <dbReference type="ARBA" id="ARBA00022737"/>
    </source>
</evidence>
<dbReference type="SMART" id="SM00179">
    <property type="entry name" value="EGF_CA"/>
    <property type="match status" value="2"/>
</dbReference>
<dbReference type="FunFam" id="2.10.25.10:FF:000255">
    <property type="entry name" value="Sushi, nidogen and EGF-like domains 1"/>
    <property type="match status" value="1"/>
</dbReference>
<dbReference type="Gene3D" id="2.60.120.200">
    <property type="match status" value="1"/>
</dbReference>
<dbReference type="PANTHER" id="PTHR14002:SF43">
    <property type="entry name" value="DELTA-LIKE PROTEIN"/>
    <property type="match status" value="1"/>
</dbReference>
<evidence type="ECO:0000256" key="6">
    <source>
        <dbReference type="PROSITE-ProRule" id="PRU00076"/>
    </source>
</evidence>
<dbReference type="Gene3D" id="2.10.25.10">
    <property type="entry name" value="Laminin"/>
    <property type="match status" value="2"/>
</dbReference>
<dbReference type="CDD" id="cd00054">
    <property type="entry name" value="EGF_CA"/>
    <property type="match status" value="2"/>
</dbReference>
<dbReference type="PROSITE" id="PS01186">
    <property type="entry name" value="EGF_2"/>
    <property type="match status" value="1"/>
</dbReference>
<keyword evidence="8" id="KW-0472">Membrane</keyword>
<evidence type="ECO:0000256" key="4">
    <source>
        <dbReference type="ARBA" id="ARBA00023157"/>
    </source>
</evidence>
<evidence type="ECO:0000256" key="5">
    <source>
        <dbReference type="ARBA" id="ARBA00023180"/>
    </source>
</evidence>
<dbReference type="PROSITE" id="PS51034">
    <property type="entry name" value="ZP_2"/>
    <property type="match status" value="1"/>
</dbReference>
<dbReference type="Pfam" id="PF13385">
    <property type="entry name" value="Laminin_G_3"/>
    <property type="match status" value="1"/>
</dbReference>
<dbReference type="PROSITE" id="PS00022">
    <property type="entry name" value="EGF_1"/>
    <property type="match status" value="1"/>
</dbReference>
<proteinExistence type="predicted"/>
<reference evidence="11" key="1">
    <citation type="journal article" date="2023" name="G3 (Bethesda)">
        <title>Whole genome assembly and annotation of the endangered Caribbean coral Acropora cervicornis.</title>
        <authorList>
            <person name="Selwyn J.D."/>
            <person name="Vollmer S.V."/>
        </authorList>
    </citation>
    <scope>NUCLEOTIDE SEQUENCE</scope>
    <source>
        <strain evidence="11">K2</strain>
    </source>
</reference>
<evidence type="ECO:0000256" key="2">
    <source>
        <dbReference type="ARBA" id="ARBA00022729"/>
    </source>
</evidence>
<dbReference type="SUPFAM" id="SSF57196">
    <property type="entry name" value="EGF/Laminin"/>
    <property type="match status" value="2"/>
</dbReference>
<dbReference type="Pfam" id="PF20700">
    <property type="entry name" value="Mutator"/>
    <property type="match status" value="1"/>
</dbReference>
<dbReference type="PANTHER" id="PTHR14002">
    <property type="entry name" value="ENDOGLIN/TGF-BETA RECEPTOR TYPE III"/>
    <property type="match status" value="1"/>
</dbReference>
<dbReference type="Gene3D" id="2.60.40.4100">
    <property type="entry name" value="Zona pellucida, ZP-C domain"/>
    <property type="match status" value="1"/>
</dbReference>
<dbReference type="GO" id="GO:0005509">
    <property type="term" value="F:calcium ion binding"/>
    <property type="evidence" value="ECO:0007669"/>
    <property type="project" value="InterPro"/>
</dbReference>
<dbReference type="Proteomes" id="UP001249851">
    <property type="component" value="Unassembled WGS sequence"/>
</dbReference>
<dbReference type="InterPro" id="IPR001507">
    <property type="entry name" value="ZP_dom"/>
</dbReference>
<evidence type="ECO:0000256" key="7">
    <source>
        <dbReference type="SAM" id="MobiDB-lite"/>
    </source>
</evidence>
<protein>
    <submittedName>
        <fullName evidence="11">Oncoprotein-induced transcript 3 protein</fullName>
    </submittedName>
</protein>
<dbReference type="InterPro" id="IPR013320">
    <property type="entry name" value="ConA-like_dom_sf"/>
</dbReference>
<evidence type="ECO:0000313" key="12">
    <source>
        <dbReference type="Proteomes" id="UP001249851"/>
    </source>
</evidence>
<dbReference type="InterPro" id="IPR000742">
    <property type="entry name" value="EGF"/>
</dbReference>
<dbReference type="Pfam" id="PF00100">
    <property type="entry name" value="Zona_pellucida"/>
    <property type="match status" value="1"/>
</dbReference>
<evidence type="ECO:0000259" key="10">
    <source>
        <dbReference type="PROSITE" id="PS51034"/>
    </source>
</evidence>
<keyword evidence="8" id="KW-0812">Transmembrane</keyword>
<dbReference type="EMBL" id="JARQWQ010000008">
    <property type="protein sequence ID" value="KAK2570468.1"/>
    <property type="molecule type" value="Genomic_DNA"/>
</dbReference>
<dbReference type="Pfam" id="PF00008">
    <property type="entry name" value="EGF"/>
    <property type="match status" value="1"/>
</dbReference>
<evidence type="ECO:0000259" key="9">
    <source>
        <dbReference type="PROSITE" id="PS50026"/>
    </source>
</evidence>
<dbReference type="AlphaFoldDB" id="A0AAD9VDF1"/>
<reference evidence="11" key="2">
    <citation type="journal article" date="2023" name="Science">
        <title>Genomic signatures of disease resistance in endangered staghorn corals.</title>
        <authorList>
            <person name="Vollmer S.V."/>
            <person name="Selwyn J.D."/>
            <person name="Despard B.A."/>
            <person name="Roesel C.L."/>
        </authorList>
    </citation>
    <scope>NUCLEOTIDE SEQUENCE</scope>
    <source>
        <strain evidence="11">K2</strain>
    </source>
</reference>
<feature type="transmembrane region" description="Helical" evidence="8">
    <location>
        <begin position="791"/>
        <end position="809"/>
    </location>
</feature>
<keyword evidence="8" id="KW-1133">Transmembrane helix</keyword>